<dbReference type="PANTHER" id="PTHR45982:SF1">
    <property type="entry name" value="REGULATOR OF CHROMOSOME CONDENSATION"/>
    <property type="match status" value="1"/>
</dbReference>
<organism evidence="3 4">
    <name type="scientific">Drosophila yakuba</name>
    <name type="common">Fruit fly</name>
    <dbReference type="NCBI Taxonomy" id="7245"/>
    <lineage>
        <taxon>Eukaryota</taxon>
        <taxon>Metazoa</taxon>
        <taxon>Ecdysozoa</taxon>
        <taxon>Arthropoda</taxon>
        <taxon>Hexapoda</taxon>
        <taxon>Insecta</taxon>
        <taxon>Pterygota</taxon>
        <taxon>Neoptera</taxon>
        <taxon>Endopterygota</taxon>
        <taxon>Diptera</taxon>
        <taxon>Brachycera</taxon>
        <taxon>Muscomorpha</taxon>
        <taxon>Ephydroidea</taxon>
        <taxon>Drosophilidae</taxon>
        <taxon>Drosophila</taxon>
        <taxon>Sophophora</taxon>
    </lineage>
</organism>
<dbReference type="InterPro" id="IPR009091">
    <property type="entry name" value="RCC1/BLIP-II"/>
</dbReference>
<keyword evidence="4" id="KW-1185">Reference proteome</keyword>
<dbReference type="SUPFAM" id="SSF50985">
    <property type="entry name" value="RCC1/BLIP-II"/>
    <property type="match status" value="1"/>
</dbReference>
<dbReference type="InterPro" id="IPR051553">
    <property type="entry name" value="Ran_GTPase-activating"/>
</dbReference>
<feature type="compositionally biased region" description="Polar residues" evidence="2">
    <location>
        <begin position="528"/>
        <end position="538"/>
    </location>
</feature>
<reference evidence="3 4" key="1">
    <citation type="journal article" date="2007" name="Nature">
        <title>Evolution of genes and genomes on the Drosophila phylogeny.</title>
        <authorList>
            <consortium name="Drosophila 12 Genomes Consortium"/>
            <person name="Clark A.G."/>
            <person name="Eisen M.B."/>
            <person name="Smith D.R."/>
            <person name="Bergman C.M."/>
            <person name="Oliver B."/>
            <person name="Markow T.A."/>
            <person name="Kaufman T.C."/>
            <person name="Kellis M."/>
            <person name="Gelbart W."/>
            <person name="Iyer V.N."/>
            <person name="Pollard D.A."/>
            <person name="Sackton T.B."/>
            <person name="Larracuente A.M."/>
            <person name="Singh N.D."/>
            <person name="Abad J.P."/>
            <person name="Abt D.N."/>
            <person name="Adryan B."/>
            <person name="Aguade M."/>
            <person name="Akashi H."/>
            <person name="Anderson W.W."/>
            <person name="Aquadro C.F."/>
            <person name="Ardell D.H."/>
            <person name="Arguello R."/>
            <person name="Artieri C.G."/>
            <person name="Barbash D.A."/>
            <person name="Barker D."/>
            <person name="Barsanti P."/>
            <person name="Batterham P."/>
            <person name="Batzoglou S."/>
            <person name="Begun D."/>
            <person name="Bhutkar A."/>
            <person name="Blanco E."/>
            <person name="Bosak S.A."/>
            <person name="Bradley R.K."/>
            <person name="Brand A.D."/>
            <person name="Brent M.R."/>
            <person name="Brooks A.N."/>
            <person name="Brown R.H."/>
            <person name="Butlin R.K."/>
            <person name="Caggese C."/>
            <person name="Calvi B.R."/>
            <person name="Bernardo de Carvalho A."/>
            <person name="Caspi A."/>
            <person name="Castrezana S."/>
            <person name="Celniker S.E."/>
            <person name="Chang J.L."/>
            <person name="Chapple C."/>
            <person name="Chatterji S."/>
            <person name="Chinwalla A."/>
            <person name="Civetta A."/>
            <person name="Clifton S.W."/>
            <person name="Comeron J.M."/>
            <person name="Costello J.C."/>
            <person name="Coyne J.A."/>
            <person name="Daub J."/>
            <person name="David R.G."/>
            <person name="Delcher A.L."/>
            <person name="Delehaunty K."/>
            <person name="Do C.B."/>
            <person name="Ebling H."/>
            <person name="Edwards K."/>
            <person name="Eickbush T."/>
            <person name="Evans J.D."/>
            <person name="Filipski A."/>
            <person name="Findeiss S."/>
            <person name="Freyhult E."/>
            <person name="Fulton L."/>
            <person name="Fulton R."/>
            <person name="Garcia A.C."/>
            <person name="Gardiner A."/>
            <person name="Garfield D.A."/>
            <person name="Garvin B.E."/>
            <person name="Gibson G."/>
            <person name="Gilbert D."/>
            <person name="Gnerre S."/>
            <person name="Godfrey J."/>
            <person name="Good R."/>
            <person name="Gotea V."/>
            <person name="Gravely B."/>
            <person name="Greenberg A.J."/>
            <person name="Griffiths-Jones S."/>
            <person name="Gross S."/>
            <person name="Guigo R."/>
            <person name="Gustafson E.A."/>
            <person name="Haerty W."/>
            <person name="Hahn M.W."/>
            <person name="Halligan D.L."/>
            <person name="Halpern A.L."/>
            <person name="Halter G.M."/>
            <person name="Han M.V."/>
            <person name="Heger A."/>
            <person name="Hillier L."/>
            <person name="Hinrichs A.S."/>
            <person name="Holmes I."/>
            <person name="Hoskins R.A."/>
            <person name="Hubisz M.J."/>
            <person name="Hultmark D."/>
            <person name="Huntley M.A."/>
            <person name="Jaffe D.B."/>
            <person name="Jagadeeshan S."/>
            <person name="Jeck W.R."/>
            <person name="Johnson J."/>
            <person name="Jones C.D."/>
            <person name="Jordan W.C."/>
            <person name="Karpen G.H."/>
            <person name="Kataoka E."/>
            <person name="Keightley P.D."/>
            <person name="Kheradpour P."/>
            <person name="Kirkness E.F."/>
            <person name="Koerich L.B."/>
            <person name="Kristiansen K."/>
            <person name="Kudrna D."/>
            <person name="Kulathinal R.J."/>
            <person name="Kumar S."/>
            <person name="Kwok R."/>
            <person name="Lander E."/>
            <person name="Langley C.H."/>
            <person name="Lapoint R."/>
            <person name="Lazzaro B.P."/>
            <person name="Lee S.J."/>
            <person name="Levesque L."/>
            <person name="Li R."/>
            <person name="Lin C.F."/>
            <person name="Lin M.F."/>
            <person name="Lindblad-Toh K."/>
            <person name="Llopart A."/>
            <person name="Long M."/>
            <person name="Low L."/>
            <person name="Lozovsky E."/>
            <person name="Lu J."/>
            <person name="Luo M."/>
            <person name="Machado C.A."/>
            <person name="Makalowski W."/>
            <person name="Marzo M."/>
            <person name="Matsuda M."/>
            <person name="Matzkin L."/>
            <person name="McAllister B."/>
            <person name="McBride C.S."/>
            <person name="McKernan B."/>
            <person name="McKernan K."/>
            <person name="Mendez-Lago M."/>
            <person name="Minx P."/>
            <person name="Mollenhauer M.U."/>
            <person name="Montooth K."/>
            <person name="Mount S.M."/>
            <person name="Mu X."/>
            <person name="Myers E."/>
            <person name="Negre B."/>
            <person name="Newfeld S."/>
            <person name="Nielsen R."/>
            <person name="Noor M.A."/>
            <person name="O'Grady P."/>
            <person name="Pachter L."/>
            <person name="Papaceit M."/>
            <person name="Parisi M.J."/>
            <person name="Parisi M."/>
            <person name="Parts L."/>
            <person name="Pedersen J.S."/>
            <person name="Pesole G."/>
            <person name="Phillippy A.M."/>
            <person name="Ponting C.P."/>
            <person name="Pop M."/>
            <person name="Porcelli D."/>
            <person name="Powell J.R."/>
            <person name="Prohaska S."/>
            <person name="Pruitt K."/>
            <person name="Puig M."/>
            <person name="Quesneville H."/>
            <person name="Ram K.R."/>
            <person name="Rand D."/>
            <person name="Rasmussen M.D."/>
            <person name="Reed L.K."/>
            <person name="Reenan R."/>
            <person name="Reily A."/>
            <person name="Remington K.A."/>
            <person name="Rieger T.T."/>
            <person name="Ritchie M.G."/>
            <person name="Robin C."/>
            <person name="Rogers Y.H."/>
            <person name="Rohde C."/>
            <person name="Rozas J."/>
            <person name="Rubenfield M.J."/>
            <person name="Ruiz A."/>
            <person name="Russo S."/>
            <person name="Salzberg S.L."/>
            <person name="Sanchez-Gracia A."/>
            <person name="Saranga D.J."/>
            <person name="Sato H."/>
            <person name="Schaeffer S.W."/>
            <person name="Schatz M.C."/>
            <person name="Schlenke T."/>
            <person name="Schwartz R."/>
            <person name="Segarra C."/>
            <person name="Singh R.S."/>
            <person name="Sirot L."/>
            <person name="Sirota M."/>
            <person name="Sisneros N.B."/>
            <person name="Smith C.D."/>
            <person name="Smith T.F."/>
            <person name="Spieth J."/>
            <person name="Stage D.E."/>
            <person name="Stark A."/>
            <person name="Stephan W."/>
            <person name="Strausberg R.L."/>
            <person name="Strempel S."/>
            <person name="Sturgill D."/>
            <person name="Sutton G."/>
            <person name="Sutton G.G."/>
            <person name="Tao W."/>
            <person name="Teichmann S."/>
            <person name="Tobari Y.N."/>
            <person name="Tomimura Y."/>
            <person name="Tsolas J.M."/>
            <person name="Valente V.L."/>
            <person name="Venter E."/>
            <person name="Venter J.C."/>
            <person name="Vicario S."/>
            <person name="Vieira F.G."/>
            <person name="Vilella A.J."/>
            <person name="Villasante A."/>
            <person name="Walenz B."/>
            <person name="Wang J."/>
            <person name="Wasserman M."/>
            <person name="Watts T."/>
            <person name="Wilson D."/>
            <person name="Wilson R.K."/>
            <person name="Wing R.A."/>
            <person name="Wolfner M.F."/>
            <person name="Wong A."/>
            <person name="Wong G.K."/>
            <person name="Wu C.I."/>
            <person name="Wu G."/>
            <person name="Yamamoto D."/>
            <person name="Yang H.P."/>
            <person name="Yang S.P."/>
            <person name="Yorke J.A."/>
            <person name="Yoshida K."/>
            <person name="Zdobnov E."/>
            <person name="Zhang P."/>
            <person name="Zhang Y."/>
            <person name="Zimin A.V."/>
            <person name="Baldwin J."/>
            <person name="Abdouelleil A."/>
            <person name="Abdulkadir J."/>
            <person name="Abebe A."/>
            <person name="Abera B."/>
            <person name="Abreu J."/>
            <person name="Acer S.C."/>
            <person name="Aftuck L."/>
            <person name="Alexander A."/>
            <person name="An P."/>
            <person name="Anderson E."/>
            <person name="Anderson S."/>
            <person name="Arachi H."/>
            <person name="Azer M."/>
            <person name="Bachantsang P."/>
            <person name="Barry A."/>
            <person name="Bayul T."/>
            <person name="Berlin A."/>
            <person name="Bessette D."/>
            <person name="Bloom T."/>
            <person name="Blye J."/>
            <person name="Boguslavskiy L."/>
            <person name="Bonnet C."/>
            <person name="Boukhgalter B."/>
            <person name="Bourzgui I."/>
            <person name="Brown A."/>
            <person name="Cahill P."/>
            <person name="Channer S."/>
            <person name="Cheshatsang Y."/>
            <person name="Chuda L."/>
            <person name="Citroen M."/>
            <person name="Collymore A."/>
            <person name="Cooke P."/>
            <person name="Costello M."/>
            <person name="D'Aco K."/>
            <person name="Daza R."/>
            <person name="De Haan G."/>
            <person name="DeGray S."/>
            <person name="DeMaso C."/>
            <person name="Dhargay N."/>
            <person name="Dooley K."/>
            <person name="Dooley E."/>
            <person name="Doricent M."/>
            <person name="Dorje P."/>
            <person name="Dorjee K."/>
            <person name="Dupes A."/>
            <person name="Elong R."/>
            <person name="Falk J."/>
            <person name="Farina A."/>
            <person name="Faro S."/>
            <person name="Ferguson D."/>
            <person name="Fisher S."/>
            <person name="Foley C.D."/>
            <person name="Franke A."/>
            <person name="Friedrich D."/>
            <person name="Gadbois L."/>
            <person name="Gearin G."/>
            <person name="Gearin C.R."/>
            <person name="Giannoukos G."/>
            <person name="Goode T."/>
            <person name="Graham J."/>
            <person name="Grandbois E."/>
            <person name="Grewal S."/>
            <person name="Gyaltsen K."/>
            <person name="Hafez N."/>
            <person name="Hagos B."/>
            <person name="Hall J."/>
            <person name="Henson C."/>
            <person name="Hollinger A."/>
            <person name="Honan T."/>
            <person name="Huard M.D."/>
            <person name="Hughes L."/>
            <person name="Hurhula B."/>
            <person name="Husby M.E."/>
            <person name="Kamat A."/>
            <person name="Kanga B."/>
            <person name="Kashin S."/>
            <person name="Khazanovich D."/>
            <person name="Kisner P."/>
            <person name="Lance K."/>
            <person name="Lara M."/>
            <person name="Lee W."/>
            <person name="Lennon N."/>
            <person name="Letendre F."/>
            <person name="LeVine R."/>
            <person name="Lipovsky A."/>
            <person name="Liu X."/>
            <person name="Liu J."/>
            <person name="Liu S."/>
            <person name="Lokyitsang T."/>
            <person name="Lokyitsang Y."/>
            <person name="Lubonja R."/>
            <person name="Lui A."/>
            <person name="MacDonald P."/>
            <person name="Magnisalis V."/>
            <person name="Maru K."/>
            <person name="Matthews C."/>
            <person name="McCusker W."/>
            <person name="McDonough S."/>
            <person name="Mehta T."/>
            <person name="Meldrim J."/>
            <person name="Meneus L."/>
            <person name="Mihai O."/>
            <person name="Mihalev A."/>
            <person name="Mihova T."/>
            <person name="Mittelman R."/>
            <person name="Mlenga V."/>
            <person name="Montmayeur A."/>
            <person name="Mulrain L."/>
            <person name="Navidi A."/>
            <person name="Naylor J."/>
            <person name="Negash T."/>
            <person name="Nguyen T."/>
            <person name="Nguyen N."/>
            <person name="Nicol R."/>
            <person name="Norbu C."/>
            <person name="Norbu N."/>
            <person name="Novod N."/>
            <person name="O'Neill B."/>
            <person name="Osman S."/>
            <person name="Markiewicz E."/>
            <person name="Oyono O.L."/>
            <person name="Patti C."/>
            <person name="Phunkhang P."/>
            <person name="Pierre F."/>
            <person name="Priest M."/>
            <person name="Raghuraman S."/>
            <person name="Rege F."/>
            <person name="Reyes R."/>
            <person name="Rise C."/>
            <person name="Rogov P."/>
            <person name="Ross K."/>
            <person name="Ryan E."/>
            <person name="Settipalli S."/>
            <person name="Shea T."/>
            <person name="Sherpa N."/>
            <person name="Shi L."/>
            <person name="Shih D."/>
            <person name="Sparrow T."/>
            <person name="Spaulding J."/>
            <person name="Stalker J."/>
            <person name="Stange-Thomann N."/>
            <person name="Stavropoulos S."/>
            <person name="Stone C."/>
            <person name="Strader C."/>
            <person name="Tesfaye S."/>
            <person name="Thomson T."/>
            <person name="Thoulutsang Y."/>
            <person name="Thoulutsang D."/>
            <person name="Topham K."/>
            <person name="Topping I."/>
            <person name="Tsamla T."/>
            <person name="Vassiliev H."/>
            <person name="Vo A."/>
            <person name="Wangchuk T."/>
            <person name="Wangdi T."/>
            <person name="Weiand M."/>
            <person name="Wilkinson J."/>
            <person name="Wilson A."/>
            <person name="Yadav S."/>
            <person name="Young G."/>
            <person name="Yu Q."/>
            <person name="Zembek L."/>
            <person name="Zhong D."/>
            <person name="Zimmer A."/>
            <person name="Zwirko Z."/>
            <person name="Jaffe D.B."/>
            <person name="Alvarez P."/>
            <person name="Brockman W."/>
            <person name="Butler J."/>
            <person name="Chin C."/>
            <person name="Gnerre S."/>
            <person name="Grabherr M."/>
            <person name="Kleber M."/>
            <person name="Mauceli E."/>
            <person name="MacCallum I."/>
        </authorList>
    </citation>
    <scope>NUCLEOTIDE SEQUENCE [LARGE SCALE GENOMIC DNA]</scope>
    <source>
        <strain evidence="4">Tai18E2 / Tucson 14021-0261.01</strain>
    </source>
</reference>
<sequence length="968" mass="105970">RNIFPEDTHVAQHFTSAQVDQQPCAIIRKPFRLEEFDDYLSKNEETDNFMTVQAGKEHFAVLTTTGRLIGCGSNAQLQLGELEADYDGHPVEIQLDAPVQQFACGPESTLVLTATGNLFLTGHLNEFVFPRFTELQKNLPPTEAITFMHISKTSEVYIVTNAGSIYRSFESLRNKSLVFQRFYDYDCEENGPIGKLLKGFSFYAVLSKANKFFTTFSESGHHLKTFREISKFKNLRLLDIAVGDQHVLVQGIPRSSMSSASVNGSAEPHRYVSRSLALQQADANGNKEEVRTHSGRSLTKQQGLEETEDQSMATTVAGLAAGAGTAAAMEAVKHLINGEKPDLTRYQDMNANIESGELMLKENQEPIGNDEMDPNLNISEEKEANQIEERTRSGNKNDTGADQEKSDSPNTAGMEPTAPVESPVIPSDKEESSIKPIDSPVKTKSSPAKPNESSMKSNSSQHNSPVKPMEPMQKLPTPPIHTPTPPNSPTESLRSNRSAHDMQLVDPKTKMPGSQETLLRPRTPYPERSNSSTPQTIKKTPIRNISYESAMDHDHLERTSPELVSSLETVEEVPTAKIHVNTPTPPSEDDEHLAVEITTTKDSTDSSKVINEIRFINDGVDVTSKVEEQMPDTPLESSVEDLESDGEQIMQHVEEQVDKILTNSEESASKAGEEALDVMDSTRNSIQTAVRNAANEARDAMEAVGERMATGARGAVDTVGGAVGAAGKGAQRIASDAMHAVEQAGSSAMHAVEQAGSNAVKAASETKDSMGRAMDSMTSKISTEVQGAKENISSLFQIKAAREADPQTTPCSTPRGEDDLSFKEGVPKTTTTLGFNEEDERTTVSVKSNHGNGNGNIFEPSNPFEDPMDEKERRGKKAMQEDMRAMQLRANYHVQAVAQQKKEDAKGFVQQVMDRLSCRNEKAVRIEDELRPPAGSHNKNTNKVNSELRLTNGQAHGDQSQGSRVCTI</sequence>
<dbReference type="PANTHER" id="PTHR45982">
    <property type="entry name" value="REGULATOR OF CHROMOSOME CONDENSATION"/>
    <property type="match status" value="1"/>
</dbReference>
<feature type="repeat" description="RCC1" evidence="1">
    <location>
        <begin position="66"/>
        <end position="115"/>
    </location>
</feature>
<dbReference type="AlphaFoldDB" id="A0A0R1E858"/>
<feature type="compositionally biased region" description="Basic and acidic residues" evidence="2">
    <location>
        <begin position="550"/>
        <end position="560"/>
    </location>
</feature>
<feature type="compositionally biased region" description="Low complexity" evidence="2">
    <location>
        <begin position="561"/>
        <end position="575"/>
    </location>
</feature>
<dbReference type="Proteomes" id="UP000002282">
    <property type="component" value="Unassembled WGS sequence"/>
</dbReference>
<dbReference type="InterPro" id="IPR000408">
    <property type="entry name" value="Reg_chr_condens"/>
</dbReference>
<feature type="non-terminal residue" evidence="3">
    <location>
        <position position="1"/>
    </location>
</feature>
<evidence type="ECO:0000313" key="4">
    <source>
        <dbReference type="Proteomes" id="UP000002282"/>
    </source>
</evidence>
<name>A0A0R1E858_DROYA</name>
<reference evidence="3 4" key="2">
    <citation type="journal article" date="2007" name="PLoS Biol.">
        <title>Principles of genome evolution in the Drosophila melanogaster species group.</title>
        <authorList>
            <person name="Ranz J.M."/>
            <person name="Maurin D."/>
            <person name="Chan Y.S."/>
            <person name="von Grotthuss M."/>
            <person name="Hillier L.W."/>
            <person name="Roote J."/>
            <person name="Ashburner M."/>
            <person name="Bergman C.M."/>
        </authorList>
    </citation>
    <scope>NUCLEOTIDE SEQUENCE [LARGE SCALE GENOMIC DNA]</scope>
    <source>
        <strain evidence="4">Tai18E2 / Tucson 14021-0261.01</strain>
    </source>
</reference>
<feature type="compositionally biased region" description="Pro residues" evidence="2">
    <location>
        <begin position="476"/>
        <end position="488"/>
    </location>
</feature>
<proteinExistence type="predicted"/>
<feature type="region of interest" description="Disordered" evidence="2">
    <location>
        <begin position="802"/>
        <end position="869"/>
    </location>
</feature>
<feature type="non-terminal residue" evidence="3">
    <location>
        <position position="968"/>
    </location>
</feature>
<dbReference type="KEGG" id="dya:Dyak_GE29109"/>
<feature type="compositionally biased region" description="Low complexity" evidence="2">
    <location>
        <begin position="451"/>
        <end position="464"/>
    </location>
</feature>
<feature type="compositionally biased region" description="Polar residues" evidence="2">
    <location>
        <begin position="295"/>
        <end position="304"/>
    </location>
</feature>
<dbReference type="GO" id="GO:0005737">
    <property type="term" value="C:cytoplasm"/>
    <property type="evidence" value="ECO:0007669"/>
    <property type="project" value="TreeGrafter"/>
</dbReference>
<dbReference type="Gene3D" id="2.130.10.30">
    <property type="entry name" value="Regulator of chromosome condensation 1/beta-lactamase-inhibitor protein II"/>
    <property type="match status" value="1"/>
</dbReference>
<evidence type="ECO:0000313" key="3">
    <source>
        <dbReference type="EMBL" id="KRK05387.1"/>
    </source>
</evidence>
<accession>A0A0R1E858</accession>
<protein>
    <submittedName>
        <fullName evidence="3">Uncharacterized protein</fullName>
    </submittedName>
</protein>
<dbReference type="GO" id="GO:0005085">
    <property type="term" value="F:guanyl-nucleotide exchange factor activity"/>
    <property type="evidence" value="ECO:0007669"/>
    <property type="project" value="TreeGrafter"/>
</dbReference>
<feature type="region of interest" description="Disordered" evidence="2">
    <location>
        <begin position="282"/>
        <end position="310"/>
    </location>
</feature>
<dbReference type="EMBL" id="CH891945">
    <property type="protein sequence ID" value="KRK05387.1"/>
    <property type="molecule type" value="Genomic_DNA"/>
</dbReference>
<feature type="region of interest" description="Disordered" evidence="2">
    <location>
        <begin position="384"/>
        <end position="591"/>
    </location>
</feature>
<dbReference type="PROSITE" id="PS50012">
    <property type="entry name" value="RCC1_3"/>
    <property type="match status" value="1"/>
</dbReference>
<feature type="compositionally biased region" description="Basic and acidic residues" evidence="2">
    <location>
        <begin position="815"/>
        <end position="826"/>
    </location>
</feature>
<gene>
    <name evidence="3" type="primary">Dyak\GE29109</name>
    <name evidence="3" type="synonym">GE29109</name>
    <name evidence="3" type="ORF">Dyak_GE29109</name>
</gene>
<dbReference type="OrthoDB" id="10253607at2759"/>
<evidence type="ECO:0000256" key="2">
    <source>
        <dbReference type="SAM" id="MobiDB-lite"/>
    </source>
</evidence>
<evidence type="ECO:0000256" key="1">
    <source>
        <dbReference type="PROSITE-ProRule" id="PRU00235"/>
    </source>
</evidence>